<proteinExistence type="predicted"/>
<comment type="caution">
    <text evidence="1">The sequence shown here is derived from an EMBL/GenBank/DDBJ whole genome shotgun (WGS) entry which is preliminary data.</text>
</comment>
<accession>A0A8J2NUI9</accession>
<gene>
    <name evidence="1" type="ORF">AFUS01_LOCUS8305</name>
</gene>
<organism evidence="1 2">
    <name type="scientific">Allacma fusca</name>
    <dbReference type="NCBI Taxonomy" id="39272"/>
    <lineage>
        <taxon>Eukaryota</taxon>
        <taxon>Metazoa</taxon>
        <taxon>Ecdysozoa</taxon>
        <taxon>Arthropoda</taxon>
        <taxon>Hexapoda</taxon>
        <taxon>Collembola</taxon>
        <taxon>Symphypleona</taxon>
        <taxon>Sminthuridae</taxon>
        <taxon>Allacma</taxon>
    </lineage>
</organism>
<dbReference type="EMBL" id="CAJVCH010057465">
    <property type="protein sequence ID" value="CAG7718952.1"/>
    <property type="molecule type" value="Genomic_DNA"/>
</dbReference>
<protein>
    <submittedName>
        <fullName evidence="1">Uncharacterized protein</fullName>
    </submittedName>
</protein>
<name>A0A8J2NUI9_9HEXA</name>
<keyword evidence="2" id="KW-1185">Reference proteome</keyword>
<evidence type="ECO:0000313" key="2">
    <source>
        <dbReference type="Proteomes" id="UP000708208"/>
    </source>
</evidence>
<reference evidence="1" key="1">
    <citation type="submission" date="2021-06" db="EMBL/GenBank/DDBJ databases">
        <authorList>
            <person name="Hodson N. C."/>
            <person name="Mongue J. A."/>
            <person name="Jaron S. K."/>
        </authorList>
    </citation>
    <scope>NUCLEOTIDE SEQUENCE</scope>
</reference>
<feature type="non-terminal residue" evidence="1">
    <location>
        <position position="52"/>
    </location>
</feature>
<evidence type="ECO:0000313" key="1">
    <source>
        <dbReference type="EMBL" id="CAG7718952.1"/>
    </source>
</evidence>
<sequence length="52" mass="5958">MIIKLQRSKDVLLRLAVDPDGSLSMKGRCIIKDDGFWSALEELKHFLLPVFN</sequence>
<dbReference type="AlphaFoldDB" id="A0A8J2NUI9"/>
<dbReference type="Proteomes" id="UP000708208">
    <property type="component" value="Unassembled WGS sequence"/>
</dbReference>